<feature type="compositionally biased region" description="Polar residues" evidence="1">
    <location>
        <begin position="83"/>
        <end position="92"/>
    </location>
</feature>
<reference evidence="2 3" key="1">
    <citation type="submission" date="2018-09" db="EMBL/GenBank/DDBJ databases">
        <title>Bacillus saliacetes sp. nov., isolated from Thai shrimp paste (Ka-pi).</title>
        <authorList>
            <person name="Daroonpunt R."/>
            <person name="Tanasupawat S."/>
            <person name="Yiamsombut S."/>
        </authorList>
    </citation>
    <scope>NUCLEOTIDE SEQUENCE [LARGE SCALE GENOMIC DNA]</scope>
    <source>
        <strain evidence="2 3">SKP7-4</strain>
    </source>
</reference>
<evidence type="ECO:0000256" key="1">
    <source>
        <dbReference type="SAM" id="MobiDB-lite"/>
    </source>
</evidence>
<keyword evidence="3" id="KW-1185">Reference proteome</keyword>
<dbReference type="Proteomes" id="UP000265801">
    <property type="component" value="Unassembled WGS sequence"/>
</dbReference>
<organism evidence="2 3">
    <name type="scientific">Bacillus salacetis</name>
    <dbReference type="NCBI Taxonomy" id="2315464"/>
    <lineage>
        <taxon>Bacteria</taxon>
        <taxon>Bacillati</taxon>
        <taxon>Bacillota</taxon>
        <taxon>Bacilli</taxon>
        <taxon>Bacillales</taxon>
        <taxon>Bacillaceae</taxon>
        <taxon>Bacillus</taxon>
    </lineage>
</organism>
<comment type="caution">
    <text evidence="2">The sequence shown here is derived from an EMBL/GenBank/DDBJ whole genome shotgun (WGS) entry which is preliminary data.</text>
</comment>
<feature type="compositionally biased region" description="Basic and acidic residues" evidence="1">
    <location>
        <begin position="71"/>
        <end position="82"/>
    </location>
</feature>
<evidence type="ECO:0000313" key="3">
    <source>
        <dbReference type="Proteomes" id="UP000265801"/>
    </source>
</evidence>
<dbReference type="EMBL" id="QXIR01000001">
    <property type="protein sequence ID" value="RIW38951.1"/>
    <property type="molecule type" value="Genomic_DNA"/>
</dbReference>
<name>A0A3A1R6W4_9BACI</name>
<dbReference type="OrthoDB" id="2455619at2"/>
<dbReference type="Pfam" id="PF17279">
    <property type="entry name" value="DUF5344"/>
    <property type="match status" value="1"/>
</dbReference>
<sequence>MGNEIRLVQGEIEENLSKIKASADSLQPDMPNDIGQGNHLDVVTKLNELNQTMEMMLQSYKELLIRNESSTREAVHSMRDTDQNLSSHIKVR</sequence>
<accession>A0A3A1R6W4</accession>
<gene>
    <name evidence="2" type="ORF">D3H55_00950</name>
</gene>
<evidence type="ECO:0008006" key="4">
    <source>
        <dbReference type="Google" id="ProtNLM"/>
    </source>
</evidence>
<evidence type="ECO:0000313" key="2">
    <source>
        <dbReference type="EMBL" id="RIW38951.1"/>
    </source>
</evidence>
<dbReference type="AlphaFoldDB" id="A0A3A1R6W4"/>
<dbReference type="InterPro" id="IPR046318">
    <property type="entry name" value="DUF5344"/>
</dbReference>
<protein>
    <recommendedName>
        <fullName evidence="4">YwqI/YxiC family protein</fullName>
    </recommendedName>
</protein>
<dbReference type="RefSeq" id="WP_119544963.1">
    <property type="nucleotide sequence ID" value="NZ_QXIR01000001.1"/>
</dbReference>
<feature type="region of interest" description="Disordered" evidence="1">
    <location>
        <begin position="71"/>
        <end position="92"/>
    </location>
</feature>
<proteinExistence type="predicted"/>